<dbReference type="AlphaFoldDB" id="F8JXC4"/>
<gene>
    <name evidence="1" type="ordered locus">SCATT_22260</name>
</gene>
<protein>
    <recommendedName>
        <fullName evidence="3">DUF3168 domain-containing protein</fullName>
    </recommendedName>
</protein>
<dbReference type="STRING" id="1003195.SCATT_22260"/>
<evidence type="ECO:0000313" key="2">
    <source>
        <dbReference type="Proteomes" id="UP000007842"/>
    </source>
</evidence>
<keyword evidence="2" id="KW-1185">Reference proteome</keyword>
<dbReference type="PATRIC" id="fig|1003195.11.peg.3757"/>
<accession>F8JXC4</accession>
<accession>G8WP95</accession>
<dbReference type="EMBL" id="CP003219">
    <property type="protein sequence ID" value="AEW94597.1"/>
    <property type="molecule type" value="Genomic_DNA"/>
</dbReference>
<organism evidence="1 2">
    <name type="scientific">Streptantibioticus cattleyicolor (strain ATCC 35852 / DSM 46488 / JCM 4925 / NBRC 14057 / NRRL 8057)</name>
    <name type="common">Streptomyces cattleya</name>
    <dbReference type="NCBI Taxonomy" id="1003195"/>
    <lineage>
        <taxon>Bacteria</taxon>
        <taxon>Bacillati</taxon>
        <taxon>Actinomycetota</taxon>
        <taxon>Actinomycetes</taxon>
        <taxon>Kitasatosporales</taxon>
        <taxon>Streptomycetaceae</taxon>
        <taxon>Streptantibioticus</taxon>
    </lineage>
</organism>
<reference evidence="2" key="1">
    <citation type="submission" date="2011-12" db="EMBL/GenBank/DDBJ databases">
        <title>Complete genome sequence of Streptomyces cattleya strain DSM 46488.</title>
        <authorList>
            <person name="Ou H.-Y."/>
            <person name="Li P."/>
            <person name="Zhao C."/>
            <person name="O'Hagan D."/>
            <person name="Deng Z."/>
        </authorList>
    </citation>
    <scope>NUCLEOTIDE SEQUENCE [LARGE SCALE GENOMIC DNA]</scope>
    <source>
        <strain evidence="2">ATCC 35852 / DSM 46488 / JCM 4925 / NBRC 14057 / NRRL 8057</strain>
    </source>
</reference>
<name>F8JXC4_STREN</name>
<proteinExistence type="predicted"/>
<evidence type="ECO:0008006" key="3">
    <source>
        <dbReference type="Google" id="ProtNLM"/>
    </source>
</evidence>
<dbReference type="OrthoDB" id="4214089at2"/>
<dbReference type="HOGENOM" id="CLU_1668445_0_0_11"/>
<dbReference type="Proteomes" id="UP000007842">
    <property type="component" value="Chromosome"/>
</dbReference>
<dbReference type="RefSeq" id="WP_014142989.1">
    <property type="nucleotide sequence ID" value="NC_016111.1"/>
</dbReference>
<evidence type="ECO:0000313" key="1">
    <source>
        <dbReference type="EMBL" id="AEW94597.1"/>
    </source>
</evidence>
<dbReference type="eggNOG" id="ENOG50320HQ">
    <property type="taxonomic scope" value="Bacteria"/>
</dbReference>
<dbReference type="KEGG" id="sct:SCAT_2243"/>
<dbReference type="KEGG" id="scy:SCATT_22260"/>
<sequence length="160" mass="16948">MTTPVGQIPASSIPAARAYLLAQIQANTTADPASPSSELLVCLDEPGPYQPDDIISIGDVHQTYSPEATVGSGGSHWLLETYTITITVDVYRGGDDPAGVFSRARSLADLVVAVVRSDPSLGGAVDRGRPGGVTHEVRWDDEHKGRHCVIEIAIECLKTL</sequence>